<dbReference type="Gene3D" id="2.80.10.50">
    <property type="match status" value="1"/>
</dbReference>
<gene>
    <name evidence="2" type="ORF">GCM10009802_01010</name>
</gene>
<dbReference type="EMBL" id="BAAAPF010000001">
    <property type="protein sequence ID" value="GAA2106570.1"/>
    <property type="molecule type" value="Genomic_DNA"/>
</dbReference>
<feature type="region of interest" description="Disordered" evidence="1">
    <location>
        <begin position="18"/>
        <end position="37"/>
    </location>
</feature>
<evidence type="ECO:0000313" key="3">
    <source>
        <dbReference type="Proteomes" id="UP001500443"/>
    </source>
</evidence>
<dbReference type="InterPro" id="IPR008999">
    <property type="entry name" value="Actin-crosslinking"/>
</dbReference>
<dbReference type="SUPFAM" id="SSF50405">
    <property type="entry name" value="Actin-crosslinking proteins"/>
    <property type="match status" value="1"/>
</dbReference>
<reference evidence="2 3" key="1">
    <citation type="journal article" date="2019" name="Int. J. Syst. Evol. Microbiol.">
        <title>The Global Catalogue of Microorganisms (GCM) 10K type strain sequencing project: providing services to taxonomists for standard genome sequencing and annotation.</title>
        <authorList>
            <consortium name="The Broad Institute Genomics Platform"/>
            <consortium name="The Broad Institute Genome Sequencing Center for Infectious Disease"/>
            <person name="Wu L."/>
            <person name="Ma J."/>
        </authorList>
    </citation>
    <scope>NUCLEOTIDE SEQUENCE [LARGE SCALE GENOMIC DNA]</scope>
    <source>
        <strain evidence="2 3">JCM 15481</strain>
    </source>
</reference>
<evidence type="ECO:0000256" key="1">
    <source>
        <dbReference type="SAM" id="MobiDB-lite"/>
    </source>
</evidence>
<name>A0ABN2X794_9ACTN</name>
<dbReference type="Proteomes" id="UP001500443">
    <property type="component" value="Unassembled WGS sequence"/>
</dbReference>
<dbReference type="CDD" id="cd00257">
    <property type="entry name" value="beta-trefoil_FSCN-like"/>
    <property type="match status" value="1"/>
</dbReference>
<organism evidence="2 3">
    <name type="scientific">Streptomyces synnematoformans</name>
    <dbReference type="NCBI Taxonomy" id="415721"/>
    <lineage>
        <taxon>Bacteria</taxon>
        <taxon>Bacillati</taxon>
        <taxon>Actinomycetota</taxon>
        <taxon>Actinomycetes</taxon>
        <taxon>Kitasatosporales</taxon>
        <taxon>Streptomycetaceae</taxon>
        <taxon>Streptomyces</taxon>
    </lineage>
</organism>
<sequence>MSWCPPLLCGGRPPPFRDNCRRTRSPGGPRGIHRREGQDNVRRTLVVLVSLCSALGLSALETAAAQPGSSPAAVPGGWQEVQGAEAAGALDGARARVAAADAAEPVAIQSVRNDRFATAEVNYSAPHTGVLRARSARPGGWETFDLIWDEGTETYALKSKANNRFVAVERNFTGKSANVLRARSTTAGAWERFSLWYNEDLDRWAFQSELNGRFVAMENNYTGSLQYVLRARSETVNGGWEQFHLYDRS</sequence>
<proteinExistence type="predicted"/>
<evidence type="ECO:0000313" key="2">
    <source>
        <dbReference type="EMBL" id="GAA2106570.1"/>
    </source>
</evidence>
<keyword evidence="3" id="KW-1185">Reference proteome</keyword>
<comment type="caution">
    <text evidence="2">The sequence shown here is derived from an EMBL/GenBank/DDBJ whole genome shotgun (WGS) entry which is preliminary data.</text>
</comment>
<protein>
    <submittedName>
        <fullName evidence="2">Uncharacterized protein</fullName>
    </submittedName>
</protein>
<accession>A0ABN2X794</accession>